<dbReference type="InterPro" id="IPR004143">
    <property type="entry name" value="BPL_LPL_catalytic"/>
</dbReference>
<protein>
    <submittedName>
        <fullName evidence="2">Lipoate--protein ligase</fullName>
    </submittedName>
</protein>
<organism evidence="2">
    <name type="scientific">Lactiplantibacillus plantarum 2025</name>
    <dbReference type="NCBI Taxonomy" id="1385856"/>
    <lineage>
        <taxon>Bacteria</taxon>
        <taxon>Bacillati</taxon>
        <taxon>Bacillota</taxon>
        <taxon>Bacilli</taxon>
        <taxon>Lactobacillales</taxon>
        <taxon>Lactobacillaceae</taxon>
        <taxon>Lactiplantibacillus</taxon>
    </lineage>
</organism>
<reference evidence="2" key="1">
    <citation type="journal article" date="2016" name="Genome Announc.">
        <title>Draft Genome Sequence of Lactobacillus plantarum 2025.</title>
        <authorList>
            <person name="Karlyshev A.V."/>
            <person name="Khlebnikov V.C."/>
            <person name="Kosarev I.V."/>
            <person name="Abramov V.M."/>
        </authorList>
    </citation>
    <scope>NUCLEOTIDE SEQUENCE [LARGE SCALE GENOMIC DNA]</scope>
    <source>
        <strain evidence="2">2025</strain>
    </source>
</reference>
<sequence>MSKPMQRYHFSSIISDDTDNGGGFIMRHPSCPITTDNGVAFLTESTIATLSQKYEPAAMLDSFAYTNALLWLTAARQQPIVHFWQLQPTVILGLLDQRLPRLTAGLAHLHAAGYQVMLRNSGGLAVVADPGVLNVSLFLPATRERYSITAAYQLMVDYVQAVWPQLNITTGEITRSYCPGDYDLSIAGRKIAGMSQRRTAEALVIMLYVSVDGDQMARSQLIQRFYQVSLAGHHDARFPDVDPQVMTTVADALAAPTDTTATQARFIAILAQHGTVDTTSLPLVTEEPEFQAHLNQAYQKMQRRQQRLHH</sequence>
<dbReference type="CDD" id="cd16443">
    <property type="entry name" value="LplA"/>
    <property type="match status" value="1"/>
</dbReference>
<dbReference type="Pfam" id="PF21948">
    <property type="entry name" value="LplA-B_cat"/>
    <property type="match status" value="1"/>
</dbReference>
<accession>A0A837NMG2</accession>
<dbReference type="PANTHER" id="PTHR43679">
    <property type="entry name" value="OCTANOYLTRANSFERASE LIPM-RELATED"/>
    <property type="match status" value="1"/>
</dbReference>
<dbReference type="GO" id="GO:0140096">
    <property type="term" value="F:catalytic activity, acting on a protein"/>
    <property type="evidence" value="ECO:0007669"/>
    <property type="project" value="UniProtKB-ARBA"/>
</dbReference>
<keyword evidence="2" id="KW-0436">Ligase</keyword>
<dbReference type="GO" id="GO:0009249">
    <property type="term" value="P:protein lipoylation"/>
    <property type="evidence" value="ECO:0007669"/>
    <property type="project" value="UniProtKB-ARBA"/>
</dbReference>
<gene>
    <name evidence="2" type="ORF">N876_0208745</name>
</gene>
<dbReference type="SUPFAM" id="SSF55681">
    <property type="entry name" value="Class II aaRS and biotin synthetases"/>
    <property type="match status" value="1"/>
</dbReference>
<dbReference type="InterPro" id="IPR045864">
    <property type="entry name" value="aa-tRNA-synth_II/BPL/LPL"/>
</dbReference>
<comment type="caution">
    <text evidence="2">The sequence shown here is derived from an EMBL/GenBank/DDBJ whole genome shotgun (WGS) entry which is preliminary data.</text>
</comment>
<dbReference type="GO" id="GO:0016874">
    <property type="term" value="F:ligase activity"/>
    <property type="evidence" value="ECO:0007669"/>
    <property type="project" value="UniProtKB-KW"/>
</dbReference>
<feature type="domain" description="BPL/LPL catalytic" evidence="1">
    <location>
        <begin position="75"/>
        <end position="257"/>
    </location>
</feature>
<name>A0A837NMG2_LACPN</name>
<dbReference type="PROSITE" id="PS51733">
    <property type="entry name" value="BPL_LPL_CATALYTIC"/>
    <property type="match status" value="1"/>
</dbReference>
<evidence type="ECO:0000259" key="1">
    <source>
        <dbReference type="PROSITE" id="PS51733"/>
    </source>
</evidence>
<dbReference type="RefSeq" id="WP_021357301.1">
    <property type="nucleotide sequence ID" value="NZ_CP076824.1"/>
</dbReference>
<proteinExistence type="predicted"/>
<dbReference type="EMBL" id="AVFJ02000025">
    <property type="protein sequence ID" value="KPL56647.1"/>
    <property type="molecule type" value="Genomic_DNA"/>
</dbReference>
<dbReference type="PANTHER" id="PTHR43679:SF2">
    <property type="entry name" value="OCTANOYL-[GCVH]:PROTEIN N-OCTANOYLTRANSFERASE"/>
    <property type="match status" value="1"/>
</dbReference>
<evidence type="ECO:0000313" key="2">
    <source>
        <dbReference type="EMBL" id="KPL56647.1"/>
    </source>
</evidence>
<dbReference type="Gene3D" id="3.30.930.10">
    <property type="entry name" value="Bira Bifunctional Protein, Domain 2"/>
    <property type="match status" value="1"/>
</dbReference>
<dbReference type="AlphaFoldDB" id="A0A837NMG2"/>
<dbReference type="InterPro" id="IPR050664">
    <property type="entry name" value="Octanoyltrans_LipM/LipL"/>
</dbReference>
<dbReference type="GO" id="GO:0016740">
    <property type="term" value="F:transferase activity"/>
    <property type="evidence" value="ECO:0007669"/>
    <property type="project" value="UniProtKB-ARBA"/>
</dbReference>